<comment type="caution">
    <text evidence="8">The sequence shown here is derived from an EMBL/GenBank/DDBJ whole genome shotgun (WGS) entry which is preliminary data.</text>
</comment>
<dbReference type="SUPFAM" id="SSF88723">
    <property type="entry name" value="PIN domain-like"/>
    <property type="match status" value="1"/>
</dbReference>
<proteinExistence type="inferred from homology"/>
<evidence type="ECO:0000256" key="2">
    <source>
        <dbReference type="ARBA" id="ARBA00022722"/>
    </source>
</evidence>
<reference evidence="8 9" key="1">
    <citation type="submission" date="2023-10" db="EMBL/GenBank/DDBJ databases">
        <title>Microbacterium xanthum sp. nov., isolated from seaweed.</title>
        <authorList>
            <person name="Lee S.D."/>
        </authorList>
    </citation>
    <scope>NUCLEOTIDE SEQUENCE [LARGE SCALE GENOMIC DNA]</scope>
    <source>
        <strain evidence="8 9">KCTC 19124</strain>
    </source>
</reference>
<dbReference type="Pfam" id="PF01850">
    <property type="entry name" value="PIN"/>
    <property type="match status" value="1"/>
</dbReference>
<dbReference type="InterPro" id="IPR022907">
    <property type="entry name" value="VapC_family"/>
</dbReference>
<dbReference type="EMBL" id="JAWJYN010000001">
    <property type="protein sequence ID" value="MDZ8161243.1"/>
    <property type="molecule type" value="Genomic_DNA"/>
</dbReference>
<dbReference type="InterPro" id="IPR006226">
    <property type="entry name" value="Mtu_PIN"/>
</dbReference>
<keyword evidence="9" id="KW-1185">Reference proteome</keyword>
<dbReference type="Gene3D" id="3.40.50.1010">
    <property type="entry name" value="5'-nuclease"/>
    <property type="match status" value="1"/>
</dbReference>
<dbReference type="InterPro" id="IPR029060">
    <property type="entry name" value="PIN-like_dom_sf"/>
</dbReference>
<accession>A0ABU5N571</accession>
<keyword evidence="6" id="KW-0800">Toxin</keyword>
<evidence type="ECO:0000256" key="1">
    <source>
        <dbReference type="ARBA" id="ARBA00022649"/>
    </source>
</evidence>
<evidence type="ECO:0000313" key="8">
    <source>
        <dbReference type="EMBL" id="MDZ8161243.1"/>
    </source>
</evidence>
<dbReference type="EC" id="3.1.-.-" evidence="6"/>
<evidence type="ECO:0000256" key="3">
    <source>
        <dbReference type="ARBA" id="ARBA00022723"/>
    </source>
</evidence>
<evidence type="ECO:0000256" key="5">
    <source>
        <dbReference type="ARBA" id="ARBA00022842"/>
    </source>
</evidence>
<gene>
    <name evidence="6" type="primary">vapC</name>
    <name evidence="8" type="ORF">R2Q92_05290</name>
</gene>
<feature type="binding site" evidence="6">
    <location>
        <position position="7"/>
    </location>
    <ligand>
        <name>Mg(2+)</name>
        <dbReference type="ChEBI" id="CHEBI:18420"/>
    </ligand>
</feature>
<evidence type="ECO:0000256" key="6">
    <source>
        <dbReference type="HAMAP-Rule" id="MF_00265"/>
    </source>
</evidence>
<evidence type="ECO:0000256" key="4">
    <source>
        <dbReference type="ARBA" id="ARBA00022801"/>
    </source>
</evidence>
<dbReference type="Proteomes" id="UP001291912">
    <property type="component" value="Unassembled WGS sequence"/>
</dbReference>
<keyword evidence="4 6" id="KW-0378">Hydrolase</keyword>
<protein>
    <recommendedName>
        <fullName evidence="6">Ribonuclease VapC</fullName>
        <shortName evidence="6">RNase VapC</shortName>
        <ecNumber evidence="6">3.1.-.-</ecNumber>
    </recommendedName>
    <alternativeName>
        <fullName evidence="6">Toxin VapC</fullName>
    </alternativeName>
</protein>
<dbReference type="NCBIfam" id="TIGR00028">
    <property type="entry name" value="Mtu_PIN_fam"/>
    <property type="match status" value="1"/>
</dbReference>
<sequence length="144" mass="15731">MTLVVPDVNILIHAFRTDTAGHETYATWLRTTLRDGRLGISDTIATGFVRIATHPRIFAEPTPTLAALEFIDAIAARPRASWLHQGAEPWQHLGQIARDDSGVRGNLVPDAHIAALCLSNGAHLATRDRGFARFPGLRFFDPAA</sequence>
<name>A0ABU5N571_9MICO</name>
<evidence type="ECO:0000259" key="7">
    <source>
        <dbReference type="Pfam" id="PF01850"/>
    </source>
</evidence>
<comment type="cofactor">
    <cofactor evidence="6">
        <name>Mg(2+)</name>
        <dbReference type="ChEBI" id="CHEBI:18420"/>
    </cofactor>
</comment>
<keyword evidence="2 6" id="KW-0540">Nuclease</keyword>
<comment type="function">
    <text evidence="6">Toxic component of a toxin-antitoxin (TA) system. An RNase.</text>
</comment>
<dbReference type="RefSeq" id="WP_194423883.1">
    <property type="nucleotide sequence ID" value="NZ_BAAAPT010000001.1"/>
</dbReference>
<comment type="similarity">
    <text evidence="6">Belongs to the PINc/VapC protein family.</text>
</comment>
<dbReference type="InterPro" id="IPR002716">
    <property type="entry name" value="PIN_dom"/>
</dbReference>
<keyword evidence="5 6" id="KW-0460">Magnesium</keyword>
<organism evidence="8 9">
    <name type="scientific">Microbacterium aquimaris</name>
    <dbReference type="NCBI Taxonomy" id="459816"/>
    <lineage>
        <taxon>Bacteria</taxon>
        <taxon>Bacillati</taxon>
        <taxon>Actinomycetota</taxon>
        <taxon>Actinomycetes</taxon>
        <taxon>Micrococcales</taxon>
        <taxon>Microbacteriaceae</taxon>
        <taxon>Microbacterium</taxon>
    </lineage>
</organism>
<keyword evidence="3 6" id="KW-0479">Metal-binding</keyword>
<keyword evidence="1 6" id="KW-1277">Toxin-antitoxin system</keyword>
<feature type="domain" description="PIN" evidence="7">
    <location>
        <begin position="4"/>
        <end position="135"/>
    </location>
</feature>
<evidence type="ECO:0000313" key="9">
    <source>
        <dbReference type="Proteomes" id="UP001291912"/>
    </source>
</evidence>
<feature type="binding site" evidence="6">
    <location>
        <position position="110"/>
    </location>
    <ligand>
        <name>Mg(2+)</name>
        <dbReference type="ChEBI" id="CHEBI:18420"/>
    </ligand>
</feature>
<dbReference type="HAMAP" id="MF_00265">
    <property type="entry name" value="VapC_Nob1"/>
    <property type="match status" value="1"/>
</dbReference>